<evidence type="ECO:0000256" key="4">
    <source>
        <dbReference type="ARBA" id="ARBA00022679"/>
    </source>
</evidence>
<dbReference type="EMBL" id="JBFNXQ010000044">
    <property type="protein sequence ID" value="MEX5719577.1"/>
    <property type="molecule type" value="Genomic_DNA"/>
</dbReference>
<organism evidence="11 12">
    <name type="scientific">Geodermatophilus maliterrae</name>
    <dbReference type="NCBI Taxonomy" id="3162531"/>
    <lineage>
        <taxon>Bacteria</taxon>
        <taxon>Bacillati</taxon>
        <taxon>Actinomycetota</taxon>
        <taxon>Actinomycetes</taxon>
        <taxon>Geodermatophilales</taxon>
        <taxon>Geodermatophilaceae</taxon>
        <taxon>Geodermatophilus</taxon>
    </lineage>
</organism>
<gene>
    <name evidence="11" type="ORF">ABQ292_14530</name>
</gene>
<evidence type="ECO:0000256" key="3">
    <source>
        <dbReference type="ARBA" id="ARBA00022553"/>
    </source>
</evidence>
<protein>
    <recommendedName>
        <fullName evidence="2">histidine kinase</fullName>
        <ecNumber evidence="2">2.7.13.3</ecNumber>
    </recommendedName>
</protein>
<feature type="transmembrane region" description="Helical" evidence="9">
    <location>
        <begin position="20"/>
        <end position="42"/>
    </location>
</feature>
<evidence type="ECO:0000256" key="2">
    <source>
        <dbReference type="ARBA" id="ARBA00012438"/>
    </source>
</evidence>
<evidence type="ECO:0000256" key="7">
    <source>
        <dbReference type="ARBA" id="ARBA00022840"/>
    </source>
</evidence>
<feature type="transmembrane region" description="Helical" evidence="9">
    <location>
        <begin position="115"/>
        <end position="134"/>
    </location>
</feature>
<dbReference type="GO" id="GO:0016301">
    <property type="term" value="F:kinase activity"/>
    <property type="evidence" value="ECO:0007669"/>
    <property type="project" value="UniProtKB-KW"/>
</dbReference>
<evidence type="ECO:0000256" key="9">
    <source>
        <dbReference type="SAM" id="Phobius"/>
    </source>
</evidence>
<evidence type="ECO:0000313" key="11">
    <source>
        <dbReference type="EMBL" id="MEX5719577.1"/>
    </source>
</evidence>
<keyword evidence="6 11" id="KW-0418">Kinase</keyword>
<dbReference type="PANTHER" id="PTHR24421:SF10">
    <property type="entry name" value="NITRATE_NITRITE SENSOR PROTEIN NARQ"/>
    <property type="match status" value="1"/>
</dbReference>
<keyword evidence="9" id="KW-1133">Transmembrane helix</keyword>
<dbReference type="Gene3D" id="1.20.5.1930">
    <property type="match status" value="1"/>
</dbReference>
<dbReference type="InterPro" id="IPR036890">
    <property type="entry name" value="HATPase_C_sf"/>
</dbReference>
<dbReference type="Pfam" id="PF07730">
    <property type="entry name" value="HisKA_3"/>
    <property type="match status" value="1"/>
</dbReference>
<evidence type="ECO:0000256" key="5">
    <source>
        <dbReference type="ARBA" id="ARBA00022741"/>
    </source>
</evidence>
<reference evidence="11 12" key="1">
    <citation type="submission" date="2024-06" db="EMBL/GenBank/DDBJ databases">
        <title>Draft genome sequence of Geodermatophilus badlandi, a novel member of the Geodermatophilaceae isolated from badland sedimentary rocks in the Red desert, Wyoming, USA.</title>
        <authorList>
            <person name="Ben Tekaya S."/>
            <person name="Nouioui I."/>
            <person name="Flores G.M."/>
            <person name="Shaal M.N."/>
            <person name="Bredoire F."/>
            <person name="Basile F."/>
            <person name="Van Diepen L."/>
            <person name="Ward N.L."/>
        </authorList>
    </citation>
    <scope>NUCLEOTIDE SEQUENCE [LARGE SCALE GENOMIC DNA]</scope>
    <source>
        <strain evidence="11 12">WL48A</strain>
    </source>
</reference>
<evidence type="ECO:0000259" key="10">
    <source>
        <dbReference type="Pfam" id="PF07730"/>
    </source>
</evidence>
<dbReference type="SUPFAM" id="SSF55874">
    <property type="entry name" value="ATPase domain of HSP90 chaperone/DNA topoisomerase II/histidine kinase"/>
    <property type="match status" value="1"/>
</dbReference>
<feature type="transmembrane region" description="Helical" evidence="9">
    <location>
        <begin position="54"/>
        <end position="71"/>
    </location>
</feature>
<sequence length="387" mass="40250">MSAAGTADAPPWVHRVRRPAWVGDAGLAVALVTVGLATAPAIDRVSGTDRDVDLLALALVVGAGVATGWRRRRPAASLAGSVVCTGTYLALGYPFGPVLVMLAVGVYSVARRLPLGQATGWAGAALVALVGHVFSHPSGLPALAALVPAASWVAVPYTAGVARRLVLEARAQQLAERERRLVDAERLTIASEVHDIVGHGLAAIQMQADIALHLSEKRPEQAHEALAAISRASAEALGELRATLGALTPRGRQETVRPAPGLDRLAELRDRVEAAGVPVDLTVTGVARRLPASVDVVAYRVLQESLTNVVKHGAGARAAVRVHYGADSVRLETRNDDLLPHASGEGFGIAGMRRRVQQVGGTFSVGPEGDPRVFVVRATLPAPGGGR</sequence>
<evidence type="ECO:0000256" key="1">
    <source>
        <dbReference type="ARBA" id="ARBA00000085"/>
    </source>
</evidence>
<dbReference type="Gene3D" id="3.30.565.10">
    <property type="entry name" value="Histidine kinase-like ATPase, C-terminal domain"/>
    <property type="match status" value="1"/>
</dbReference>
<dbReference type="RefSeq" id="WP_369207546.1">
    <property type="nucleotide sequence ID" value="NZ_JBFNXQ010000044.1"/>
</dbReference>
<keyword evidence="7" id="KW-0067">ATP-binding</keyword>
<dbReference type="CDD" id="cd16917">
    <property type="entry name" value="HATPase_UhpB-NarQ-NarX-like"/>
    <property type="match status" value="1"/>
</dbReference>
<comment type="caution">
    <text evidence="11">The sequence shown here is derived from an EMBL/GenBank/DDBJ whole genome shotgun (WGS) entry which is preliminary data.</text>
</comment>
<evidence type="ECO:0000313" key="12">
    <source>
        <dbReference type="Proteomes" id="UP001560045"/>
    </source>
</evidence>
<keyword evidence="5" id="KW-0547">Nucleotide-binding</keyword>
<feature type="transmembrane region" description="Helical" evidence="9">
    <location>
        <begin position="140"/>
        <end position="162"/>
    </location>
</feature>
<keyword evidence="3" id="KW-0597">Phosphoprotein</keyword>
<keyword evidence="12" id="KW-1185">Reference proteome</keyword>
<keyword evidence="4" id="KW-0808">Transferase</keyword>
<keyword evidence="9" id="KW-0812">Transmembrane</keyword>
<evidence type="ECO:0000256" key="8">
    <source>
        <dbReference type="ARBA" id="ARBA00023012"/>
    </source>
</evidence>
<feature type="domain" description="Signal transduction histidine kinase subgroup 3 dimerisation and phosphoacceptor" evidence="10">
    <location>
        <begin position="185"/>
        <end position="250"/>
    </location>
</feature>
<dbReference type="EC" id="2.7.13.3" evidence="2"/>
<dbReference type="InterPro" id="IPR050482">
    <property type="entry name" value="Sensor_HK_TwoCompSys"/>
</dbReference>
<accession>A0ABV3XGS6</accession>
<proteinExistence type="predicted"/>
<evidence type="ECO:0000256" key="6">
    <source>
        <dbReference type="ARBA" id="ARBA00022777"/>
    </source>
</evidence>
<dbReference type="PANTHER" id="PTHR24421">
    <property type="entry name" value="NITRATE/NITRITE SENSOR PROTEIN NARX-RELATED"/>
    <property type="match status" value="1"/>
</dbReference>
<comment type="catalytic activity">
    <reaction evidence="1">
        <text>ATP + protein L-histidine = ADP + protein N-phospho-L-histidine.</text>
        <dbReference type="EC" id="2.7.13.3"/>
    </reaction>
</comment>
<name>A0ABV3XGS6_9ACTN</name>
<keyword evidence="9" id="KW-0472">Membrane</keyword>
<dbReference type="InterPro" id="IPR011712">
    <property type="entry name" value="Sig_transdc_His_kin_sub3_dim/P"/>
</dbReference>
<dbReference type="Proteomes" id="UP001560045">
    <property type="component" value="Unassembled WGS sequence"/>
</dbReference>
<keyword evidence="8" id="KW-0902">Two-component regulatory system</keyword>